<dbReference type="Gene3D" id="2.40.30.90">
    <property type="entry name" value="Bacterial fluorinating enzyme like"/>
    <property type="match status" value="1"/>
</dbReference>
<evidence type="ECO:0000256" key="1">
    <source>
        <dbReference type="ARBA" id="ARBA00022691"/>
    </source>
</evidence>
<proteinExistence type="inferred from homology"/>
<comment type="caution">
    <text evidence="5">The sequence shown here is derived from an EMBL/GenBank/DDBJ whole genome shotgun (WGS) entry which is preliminary data.</text>
</comment>
<dbReference type="Pfam" id="PF01887">
    <property type="entry name" value="SAM_HAT_N"/>
    <property type="match status" value="1"/>
</dbReference>
<dbReference type="PIRSF" id="PIRSF006779">
    <property type="entry name" value="UCP006779"/>
    <property type="match status" value="1"/>
</dbReference>
<dbReference type="PANTHER" id="PTHR35092:SF1">
    <property type="entry name" value="CHLORINASE MJ1651"/>
    <property type="match status" value="1"/>
</dbReference>
<reference evidence="5 6" key="1">
    <citation type="submission" date="2024-09" db="EMBL/GenBank/DDBJ databases">
        <title>Floridaenema gen nov. (Aerosakkonemataceae, Aerosakkonematales ord. nov., Cyanobacteria) from benthic tropical and subtropical fresh waters, with the description of four new species.</title>
        <authorList>
            <person name="Moretto J.A."/>
            <person name="Berthold D.E."/>
            <person name="Lefler F.W."/>
            <person name="Huang I.-S."/>
            <person name="Laughinghouse H. IV."/>
        </authorList>
    </citation>
    <scope>NUCLEOTIDE SEQUENCE [LARGE SCALE GENOMIC DNA]</scope>
    <source>
        <strain evidence="5 6">BLCC-F154</strain>
    </source>
</reference>
<gene>
    <name evidence="5" type="ORF">ACE1B6_15390</name>
</gene>
<dbReference type="InterPro" id="IPR046469">
    <property type="entry name" value="SAM_HAT_N"/>
</dbReference>
<dbReference type="Gene3D" id="3.40.50.10790">
    <property type="entry name" value="S-adenosyl-l-methionine hydroxide adenosyltransferase, N-terminal"/>
    <property type="match status" value="1"/>
</dbReference>
<comment type="similarity">
    <text evidence="2">Belongs to the SAM hydrolase / SAM-dependent halogenase family.</text>
</comment>
<evidence type="ECO:0000313" key="5">
    <source>
        <dbReference type="EMBL" id="MFB2936634.1"/>
    </source>
</evidence>
<organism evidence="5 6">
    <name type="scientific">Floridaenema fluviatile BLCC-F154</name>
    <dbReference type="NCBI Taxonomy" id="3153640"/>
    <lineage>
        <taxon>Bacteria</taxon>
        <taxon>Bacillati</taxon>
        <taxon>Cyanobacteriota</taxon>
        <taxon>Cyanophyceae</taxon>
        <taxon>Oscillatoriophycideae</taxon>
        <taxon>Aerosakkonematales</taxon>
        <taxon>Aerosakkonemataceae</taxon>
        <taxon>Floridanema</taxon>
        <taxon>Floridanema fluviatile</taxon>
    </lineage>
</organism>
<feature type="domain" description="S-adenosyl-l-methionine hydroxide adenosyltransferase C-terminal" evidence="4">
    <location>
        <begin position="175"/>
        <end position="255"/>
    </location>
</feature>
<dbReference type="PANTHER" id="PTHR35092">
    <property type="entry name" value="CHLORINASE MJ1651"/>
    <property type="match status" value="1"/>
</dbReference>
<dbReference type="RefSeq" id="WP_413258129.1">
    <property type="nucleotide sequence ID" value="NZ_JBHFNS010000059.1"/>
</dbReference>
<dbReference type="InterPro" id="IPR046470">
    <property type="entry name" value="SAM_HAT_C"/>
</dbReference>
<evidence type="ECO:0000256" key="2">
    <source>
        <dbReference type="ARBA" id="ARBA00024035"/>
    </source>
</evidence>
<dbReference type="EMBL" id="JBHFNS010000059">
    <property type="protein sequence ID" value="MFB2936634.1"/>
    <property type="molecule type" value="Genomic_DNA"/>
</dbReference>
<keyword evidence="1" id="KW-0949">S-adenosyl-L-methionine</keyword>
<dbReference type="SUPFAM" id="SSF101852">
    <property type="entry name" value="Bacterial fluorinating enzyme, C-terminal domain"/>
    <property type="match status" value="1"/>
</dbReference>
<dbReference type="InterPro" id="IPR023228">
    <property type="entry name" value="SAM_OH_AdoTrfase_N_sf"/>
</dbReference>
<dbReference type="InterPro" id="IPR023227">
    <property type="entry name" value="SAM_OH_AdoTrfase_C_sf"/>
</dbReference>
<protein>
    <submittedName>
        <fullName evidence="5">S-adenosyl-l-methionine hydroxide adenosyltransferase family protein</fullName>
    </submittedName>
</protein>
<feature type="domain" description="S-adenosyl-l-methionine hydroxide adenosyltransferase N-terminal" evidence="3">
    <location>
        <begin position="7"/>
        <end position="150"/>
    </location>
</feature>
<evidence type="ECO:0000259" key="4">
    <source>
        <dbReference type="Pfam" id="PF20257"/>
    </source>
</evidence>
<dbReference type="Pfam" id="PF20257">
    <property type="entry name" value="SAM_HAT_C"/>
    <property type="match status" value="1"/>
</dbReference>
<evidence type="ECO:0000259" key="3">
    <source>
        <dbReference type="Pfam" id="PF01887"/>
    </source>
</evidence>
<evidence type="ECO:0000313" key="6">
    <source>
        <dbReference type="Proteomes" id="UP001576776"/>
    </source>
</evidence>
<sequence>MKQQKIVTLLTDFGLSDVYVGVMKGVIADINPTLKVIDLTHEIPPQNLIAARFCLMNAVPYFSQETVHIAVVDPGVGSNRRGVAIKFEGGFLVGPDNGLFSGIIGQIAAVELTNSRYWRTDSPSTTFHGRDIFAAVGAHLASGVDLEELGIVINPESLIKLPVVECREKEGIVEGCIQYIDRFGNLITNIPGNLVINKTWTVEIAGRNIPSKITYSDIPIGSLIALIGSHGWVEIAVNNGNAQSKLQLNYGDPVKVLLN</sequence>
<dbReference type="Proteomes" id="UP001576776">
    <property type="component" value="Unassembled WGS sequence"/>
</dbReference>
<accession>A0ABV4YCT6</accession>
<dbReference type="InterPro" id="IPR002747">
    <property type="entry name" value="SAM_OH_AdoTrfase"/>
</dbReference>
<name>A0ABV4YCT6_9CYAN</name>
<dbReference type="SUPFAM" id="SSF102522">
    <property type="entry name" value="Bacterial fluorinating enzyme, N-terminal domain"/>
    <property type="match status" value="1"/>
</dbReference>
<keyword evidence="6" id="KW-1185">Reference proteome</keyword>